<protein>
    <submittedName>
        <fullName evidence="1">Uncharacterized protein</fullName>
    </submittedName>
</protein>
<gene>
    <name evidence="1" type="ORF">L1987_78020</name>
</gene>
<organism evidence="1 2">
    <name type="scientific">Smallanthus sonchifolius</name>
    <dbReference type="NCBI Taxonomy" id="185202"/>
    <lineage>
        <taxon>Eukaryota</taxon>
        <taxon>Viridiplantae</taxon>
        <taxon>Streptophyta</taxon>
        <taxon>Embryophyta</taxon>
        <taxon>Tracheophyta</taxon>
        <taxon>Spermatophyta</taxon>
        <taxon>Magnoliopsida</taxon>
        <taxon>eudicotyledons</taxon>
        <taxon>Gunneridae</taxon>
        <taxon>Pentapetalae</taxon>
        <taxon>asterids</taxon>
        <taxon>campanulids</taxon>
        <taxon>Asterales</taxon>
        <taxon>Asteraceae</taxon>
        <taxon>Asteroideae</taxon>
        <taxon>Heliantheae alliance</taxon>
        <taxon>Millerieae</taxon>
        <taxon>Smallanthus</taxon>
    </lineage>
</organism>
<reference evidence="1 2" key="2">
    <citation type="journal article" date="2022" name="Mol. Ecol. Resour.">
        <title>The genomes of chicory, endive, great burdock and yacon provide insights into Asteraceae paleo-polyploidization history and plant inulin production.</title>
        <authorList>
            <person name="Fan W."/>
            <person name="Wang S."/>
            <person name="Wang H."/>
            <person name="Wang A."/>
            <person name="Jiang F."/>
            <person name="Liu H."/>
            <person name="Zhao H."/>
            <person name="Xu D."/>
            <person name="Zhang Y."/>
        </authorList>
    </citation>
    <scope>NUCLEOTIDE SEQUENCE [LARGE SCALE GENOMIC DNA]</scope>
    <source>
        <strain evidence="2">cv. Yunnan</strain>
        <tissue evidence="1">Leaves</tissue>
    </source>
</reference>
<dbReference type="EMBL" id="CM042043">
    <property type="protein sequence ID" value="KAI3695032.1"/>
    <property type="molecule type" value="Genomic_DNA"/>
</dbReference>
<reference evidence="2" key="1">
    <citation type="journal article" date="2022" name="Mol. Ecol. Resour.">
        <title>The genomes of chicory, endive, great burdock and yacon provide insights into Asteraceae palaeo-polyploidization history and plant inulin production.</title>
        <authorList>
            <person name="Fan W."/>
            <person name="Wang S."/>
            <person name="Wang H."/>
            <person name="Wang A."/>
            <person name="Jiang F."/>
            <person name="Liu H."/>
            <person name="Zhao H."/>
            <person name="Xu D."/>
            <person name="Zhang Y."/>
        </authorList>
    </citation>
    <scope>NUCLEOTIDE SEQUENCE [LARGE SCALE GENOMIC DNA]</scope>
    <source>
        <strain evidence="2">cv. Yunnan</strain>
    </source>
</reference>
<dbReference type="Proteomes" id="UP001056120">
    <property type="component" value="Linkage Group LG26"/>
</dbReference>
<comment type="caution">
    <text evidence="1">The sequence shown here is derived from an EMBL/GenBank/DDBJ whole genome shotgun (WGS) entry which is preliminary data.</text>
</comment>
<sequence length="443" mass="49040">MDIDWCMAMLTLRAKRFIKRTGLDRFKQGKTLRFDIKKVRCYNCDQLGHFARNCKEPSSKDQQEKKISSGKQAANPPKTNTSSSFTALVCQADGHYHWGEQVEEAADKALMADVEDKGKCVMIDPAEDLIAVPAEKILFGIIDKQFNRKGTEGLGYNSHPPPYSKSGRFADMPAAHVPTPFVCTLSPDDYITSSDPDSFASCVESNCVTFEDDCEESTNVRNVLNELESDECNNMSVSKPDTCEHVGNLYFDSMPAEHRGLGCDISKFKNALPFVPKSLNVVLCVTKFKSAGIIVNDVPGKTMSNMEFFRLKEEQSLQDKVIAERIIPCSDASTSQSSSSGDDNYQAKASCDKEDSDYNSNVMFYPDKKLLDINGIDSGCSRHMIGQFSLLQDYHPMDGDYVAFAGNPRGGNIEGEGTVSNGVNSLEHVNFVPQLKYNLMIVS</sequence>
<keyword evidence="2" id="KW-1185">Reference proteome</keyword>
<name>A0ACB8ZAL8_9ASTR</name>
<accession>A0ACB8ZAL8</accession>
<proteinExistence type="predicted"/>
<evidence type="ECO:0000313" key="2">
    <source>
        <dbReference type="Proteomes" id="UP001056120"/>
    </source>
</evidence>
<evidence type="ECO:0000313" key="1">
    <source>
        <dbReference type="EMBL" id="KAI3695032.1"/>
    </source>
</evidence>